<reference evidence="1" key="1">
    <citation type="journal article" date="2021" name="PeerJ">
        <title>Extensive microbial diversity within the chicken gut microbiome revealed by metagenomics and culture.</title>
        <authorList>
            <person name="Gilroy R."/>
            <person name="Ravi A."/>
            <person name="Getino M."/>
            <person name="Pursley I."/>
            <person name="Horton D.L."/>
            <person name="Alikhan N.F."/>
            <person name="Baker D."/>
            <person name="Gharbi K."/>
            <person name="Hall N."/>
            <person name="Watson M."/>
            <person name="Adriaenssens E.M."/>
            <person name="Foster-Nyarko E."/>
            <person name="Jarju S."/>
            <person name="Secka A."/>
            <person name="Antonio M."/>
            <person name="Oren A."/>
            <person name="Chaudhuri R.R."/>
            <person name="La Ragione R."/>
            <person name="Hildebrand F."/>
            <person name="Pallen M.J."/>
        </authorList>
    </citation>
    <scope>NUCLEOTIDE SEQUENCE</scope>
    <source>
        <strain evidence="1">ChiSxjej5B17-1746</strain>
    </source>
</reference>
<dbReference type="EMBL" id="DXGI01000446">
    <property type="protein sequence ID" value="HIW79829.1"/>
    <property type="molecule type" value="Genomic_DNA"/>
</dbReference>
<evidence type="ECO:0000313" key="1">
    <source>
        <dbReference type="EMBL" id="HIW79829.1"/>
    </source>
</evidence>
<dbReference type="Pfam" id="PF06897">
    <property type="entry name" value="DUF1269"/>
    <property type="match status" value="1"/>
</dbReference>
<evidence type="ECO:0000313" key="2">
    <source>
        <dbReference type="Proteomes" id="UP000824264"/>
    </source>
</evidence>
<proteinExistence type="predicted"/>
<accession>A0A9D1U9L6</accession>
<name>A0A9D1U9L6_9BACT</name>
<sequence length="172" mass="18547">MQSLIALIFPNNMEKAEAIRDSLKERDNLKGLVDCAKMVIAVCDKDGKVDLRHSHVMAKDGALIGGVWGALLGFLFLNPLLGIVAGAGLGAATGQLGDYGISSRFMDDLATHLKPGSSALFIPLPKENVEETLRALNHTGGIVLSTDLRIEDEYQMKKTLDELTQEEGKRTG</sequence>
<comment type="caution">
    <text evidence="1">The sequence shown here is derived from an EMBL/GenBank/DDBJ whole genome shotgun (WGS) entry which is preliminary data.</text>
</comment>
<reference evidence="1" key="2">
    <citation type="submission" date="2021-04" db="EMBL/GenBank/DDBJ databases">
        <authorList>
            <person name="Gilroy R."/>
        </authorList>
    </citation>
    <scope>NUCLEOTIDE SEQUENCE</scope>
    <source>
        <strain evidence="1">ChiSxjej5B17-1746</strain>
    </source>
</reference>
<organism evidence="1 2">
    <name type="scientific">Candidatus Bilophila faecipullorum</name>
    <dbReference type="NCBI Taxonomy" id="2838482"/>
    <lineage>
        <taxon>Bacteria</taxon>
        <taxon>Pseudomonadati</taxon>
        <taxon>Thermodesulfobacteriota</taxon>
        <taxon>Desulfovibrionia</taxon>
        <taxon>Desulfovibrionales</taxon>
        <taxon>Desulfovibrionaceae</taxon>
        <taxon>Bilophila</taxon>
    </lineage>
</organism>
<gene>
    <name evidence="1" type="ORF">H9874_11915</name>
</gene>
<protein>
    <submittedName>
        <fullName evidence="1">DUF1269 domain-containing protein</fullName>
    </submittedName>
</protein>
<dbReference type="AlphaFoldDB" id="A0A9D1U9L6"/>
<dbReference type="InterPro" id="IPR009200">
    <property type="entry name" value="DUF1269_membrane"/>
</dbReference>
<dbReference type="Proteomes" id="UP000824264">
    <property type="component" value="Unassembled WGS sequence"/>
</dbReference>